<comment type="caution">
    <text evidence="5">The sequence shown here is derived from an EMBL/GenBank/DDBJ whole genome shotgun (WGS) entry which is preliminary data.</text>
</comment>
<dbReference type="Proteomes" id="UP000094291">
    <property type="component" value="Unassembled WGS sequence"/>
</dbReference>
<dbReference type="InterPro" id="IPR009057">
    <property type="entry name" value="Homeodomain-like_sf"/>
</dbReference>
<dbReference type="AlphaFoldDB" id="A0A1E2VEX1"/>
<feature type="region of interest" description="Disordered" evidence="3">
    <location>
        <begin position="281"/>
        <end position="311"/>
    </location>
</feature>
<dbReference type="OrthoDB" id="34150at2"/>
<keyword evidence="6" id="KW-1185">Reference proteome</keyword>
<gene>
    <name evidence="5" type="ORF">BFW38_11585</name>
</gene>
<dbReference type="PROSITE" id="PS01124">
    <property type="entry name" value="HTH_ARAC_FAMILY_2"/>
    <property type="match status" value="1"/>
</dbReference>
<dbReference type="InterPro" id="IPR018060">
    <property type="entry name" value="HTH_AraC"/>
</dbReference>
<sequence length="311" mass="34411">MLQLSQQLAQHVKPWASAEGITSTTIPGLELLRVDSPMTCLGSSIYDPAICLIAQGEKVLWLGDRQMTYGPLSCLFTSVHLPVLAKVTKASPEQPYLGVKINIAPPEVADLVMALGDELPPLSEAPCPELACGLCRAQAGASMVNAILRLVQLLDSPRDARILAPLVHREILYWALVSEMGGRMRRFATADSQIHRISKVITLLKDRFHEPLKMGDLATMANMSESSLFHGFKQVTRMSPLQFQKKLRLHEARRLMLSEGIEASTASFRVGYESPSHFSRDYSRQFGAPPRTDVLRLRGGPLDQKTESLLR</sequence>
<dbReference type="Pfam" id="PF12833">
    <property type="entry name" value="HTH_18"/>
    <property type="match status" value="1"/>
</dbReference>
<reference evidence="5 6" key="1">
    <citation type="submission" date="2016-08" db="EMBL/GenBank/DDBJ databases">
        <authorList>
            <person name="Seilhamer J.J."/>
        </authorList>
    </citation>
    <scope>NUCLEOTIDE SEQUENCE [LARGE SCALE GENOMIC DNA]</scope>
    <source>
        <strain evidence="5 6">PH27A</strain>
    </source>
</reference>
<proteinExistence type="predicted"/>
<dbReference type="PANTHER" id="PTHR43436">
    <property type="entry name" value="ARAC-FAMILY TRANSCRIPTIONAL REGULATOR"/>
    <property type="match status" value="1"/>
</dbReference>
<dbReference type="EMBL" id="MDTQ01000001">
    <property type="protein sequence ID" value="ODC05402.1"/>
    <property type="molecule type" value="Genomic_DNA"/>
</dbReference>
<evidence type="ECO:0000256" key="2">
    <source>
        <dbReference type="ARBA" id="ARBA00023163"/>
    </source>
</evidence>
<organism evidence="5 6">
    <name type="scientific">Terasakiispira papahanaumokuakeensis</name>
    <dbReference type="NCBI Taxonomy" id="197479"/>
    <lineage>
        <taxon>Bacteria</taxon>
        <taxon>Pseudomonadati</taxon>
        <taxon>Pseudomonadota</taxon>
        <taxon>Gammaproteobacteria</taxon>
        <taxon>Oceanospirillales</taxon>
        <taxon>Terasakiispira</taxon>
    </lineage>
</organism>
<feature type="domain" description="HTH araC/xylS-type" evidence="4">
    <location>
        <begin position="198"/>
        <end position="296"/>
    </location>
</feature>
<dbReference type="PANTHER" id="PTHR43436:SF1">
    <property type="entry name" value="TRANSCRIPTIONAL REGULATORY PROTEIN"/>
    <property type="match status" value="1"/>
</dbReference>
<dbReference type="SUPFAM" id="SSF46689">
    <property type="entry name" value="Homeodomain-like"/>
    <property type="match status" value="2"/>
</dbReference>
<accession>A0A1E2VEX1</accession>
<dbReference type="SMART" id="SM00342">
    <property type="entry name" value="HTH_ARAC"/>
    <property type="match status" value="1"/>
</dbReference>
<dbReference type="RefSeq" id="WP_069000423.1">
    <property type="nucleotide sequence ID" value="NZ_MDTQ01000001.1"/>
</dbReference>
<evidence type="ECO:0000256" key="1">
    <source>
        <dbReference type="ARBA" id="ARBA00023015"/>
    </source>
</evidence>
<name>A0A1E2VEX1_9GAMM</name>
<dbReference type="GO" id="GO:0043565">
    <property type="term" value="F:sequence-specific DNA binding"/>
    <property type="evidence" value="ECO:0007669"/>
    <property type="project" value="InterPro"/>
</dbReference>
<dbReference type="InterPro" id="IPR009594">
    <property type="entry name" value="Tscrpt_reg_HTH_AraC_N"/>
</dbReference>
<dbReference type="Pfam" id="PF06719">
    <property type="entry name" value="AraC_N"/>
    <property type="match status" value="1"/>
</dbReference>
<evidence type="ECO:0000256" key="3">
    <source>
        <dbReference type="SAM" id="MobiDB-lite"/>
    </source>
</evidence>
<evidence type="ECO:0000313" key="6">
    <source>
        <dbReference type="Proteomes" id="UP000094291"/>
    </source>
</evidence>
<dbReference type="Gene3D" id="1.10.10.60">
    <property type="entry name" value="Homeodomain-like"/>
    <property type="match status" value="2"/>
</dbReference>
<evidence type="ECO:0000313" key="5">
    <source>
        <dbReference type="EMBL" id="ODC05402.1"/>
    </source>
</evidence>
<dbReference type="GO" id="GO:0003700">
    <property type="term" value="F:DNA-binding transcription factor activity"/>
    <property type="evidence" value="ECO:0007669"/>
    <property type="project" value="InterPro"/>
</dbReference>
<protein>
    <submittedName>
        <fullName evidence="5">AraC family transcriptional regulator</fullName>
    </submittedName>
</protein>
<keyword evidence="1" id="KW-0805">Transcription regulation</keyword>
<evidence type="ECO:0000259" key="4">
    <source>
        <dbReference type="PROSITE" id="PS01124"/>
    </source>
</evidence>
<dbReference type="STRING" id="197479.BFW38_11585"/>
<keyword evidence="2" id="KW-0804">Transcription</keyword>